<sequence>MRKMHPNEAVESNIILKELVRVQVFNPALKLFHRMVPAQLDSTLLTFGTRYFVFHCR</sequence>
<reference evidence="1" key="1">
    <citation type="submission" date="2014-11" db="EMBL/GenBank/DDBJ databases">
        <authorList>
            <person name="Amaro Gonzalez C."/>
        </authorList>
    </citation>
    <scope>NUCLEOTIDE SEQUENCE</scope>
</reference>
<dbReference type="EMBL" id="GBXM01020759">
    <property type="protein sequence ID" value="JAH87818.1"/>
    <property type="molecule type" value="Transcribed_RNA"/>
</dbReference>
<evidence type="ECO:0000313" key="1">
    <source>
        <dbReference type="EMBL" id="JAH87818.1"/>
    </source>
</evidence>
<name>A0A0E9WEB6_ANGAN</name>
<protein>
    <submittedName>
        <fullName evidence="1">Uncharacterized protein</fullName>
    </submittedName>
</protein>
<accession>A0A0E9WEB6</accession>
<organism evidence="1">
    <name type="scientific">Anguilla anguilla</name>
    <name type="common">European freshwater eel</name>
    <name type="synonym">Muraena anguilla</name>
    <dbReference type="NCBI Taxonomy" id="7936"/>
    <lineage>
        <taxon>Eukaryota</taxon>
        <taxon>Metazoa</taxon>
        <taxon>Chordata</taxon>
        <taxon>Craniata</taxon>
        <taxon>Vertebrata</taxon>
        <taxon>Euteleostomi</taxon>
        <taxon>Actinopterygii</taxon>
        <taxon>Neopterygii</taxon>
        <taxon>Teleostei</taxon>
        <taxon>Anguilliformes</taxon>
        <taxon>Anguillidae</taxon>
        <taxon>Anguilla</taxon>
    </lineage>
</organism>
<reference evidence="1" key="2">
    <citation type="journal article" date="2015" name="Fish Shellfish Immunol.">
        <title>Early steps in the European eel (Anguilla anguilla)-Vibrio vulnificus interaction in the gills: Role of the RtxA13 toxin.</title>
        <authorList>
            <person name="Callol A."/>
            <person name="Pajuelo D."/>
            <person name="Ebbesson L."/>
            <person name="Teles M."/>
            <person name="MacKenzie S."/>
            <person name="Amaro C."/>
        </authorList>
    </citation>
    <scope>NUCLEOTIDE SEQUENCE</scope>
</reference>
<dbReference type="AlphaFoldDB" id="A0A0E9WEB6"/>
<proteinExistence type="predicted"/>